<comment type="caution">
    <text evidence="2">The sequence shown here is derived from an EMBL/GenBank/DDBJ whole genome shotgun (WGS) entry which is preliminary data.</text>
</comment>
<sequence length="65" mass="7494">MQLHLLLSLLESPSKLTSSAFWDLLLYEPKTIYSNHEQETPLPKQPRDLKSNHSLHQPQISPTNT</sequence>
<protein>
    <submittedName>
        <fullName evidence="2">Uncharacterized protein</fullName>
    </submittedName>
</protein>
<evidence type="ECO:0000313" key="3">
    <source>
        <dbReference type="Proteomes" id="UP000197138"/>
    </source>
</evidence>
<feature type="compositionally biased region" description="Polar residues" evidence="1">
    <location>
        <begin position="52"/>
        <end position="65"/>
    </location>
</feature>
<dbReference type="EMBL" id="MTKT01002011">
    <property type="protein sequence ID" value="OWM82492.1"/>
    <property type="molecule type" value="Genomic_DNA"/>
</dbReference>
<name>A0A218XDT4_PUNGR</name>
<reference evidence="3" key="1">
    <citation type="journal article" date="2017" name="Plant J.">
        <title>The pomegranate (Punica granatum L.) genome and the genomics of punicalagin biosynthesis.</title>
        <authorList>
            <person name="Qin G."/>
            <person name="Xu C."/>
            <person name="Ming R."/>
            <person name="Tang H."/>
            <person name="Guyot R."/>
            <person name="Kramer E.M."/>
            <person name="Hu Y."/>
            <person name="Yi X."/>
            <person name="Qi Y."/>
            <person name="Xu X."/>
            <person name="Gao Z."/>
            <person name="Pan H."/>
            <person name="Jian J."/>
            <person name="Tian Y."/>
            <person name="Yue Z."/>
            <person name="Xu Y."/>
        </authorList>
    </citation>
    <scope>NUCLEOTIDE SEQUENCE [LARGE SCALE GENOMIC DNA]</scope>
    <source>
        <strain evidence="3">cv. Dabenzi</strain>
    </source>
</reference>
<gene>
    <name evidence="2" type="ORF">CDL15_Pgr002067</name>
</gene>
<organism evidence="2 3">
    <name type="scientific">Punica granatum</name>
    <name type="common">Pomegranate</name>
    <dbReference type="NCBI Taxonomy" id="22663"/>
    <lineage>
        <taxon>Eukaryota</taxon>
        <taxon>Viridiplantae</taxon>
        <taxon>Streptophyta</taxon>
        <taxon>Embryophyta</taxon>
        <taxon>Tracheophyta</taxon>
        <taxon>Spermatophyta</taxon>
        <taxon>Magnoliopsida</taxon>
        <taxon>eudicotyledons</taxon>
        <taxon>Gunneridae</taxon>
        <taxon>Pentapetalae</taxon>
        <taxon>rosids</taxon>
        <taxon>malvids</taxon>
        <taxon>Myrtales</taxon>
        <taxon>Lythraceae</taxon>
        <taxon>Punica</taxon>
    </lineage>
</organism>
<accession>A0A218XDT4</accession>
<proteinExistence type="predicted"/>
<evidence type="ECO:0000313" key="2">
    <source>
        <dbReference type="EMBL" id="OWM82492.1"/>
    </source>
</evidence>
<dbReference type="AlphaFoldDB" id="A0A218XDT4"/>
<dbReference type="Proteomes" id="UP000197138">
    <property type="component" value="Unassembled WGS sequence"/>
</dbReference>
<evidence type="ECO:0000256" key="1">
    <source>
        <dbReference type="SAM" id="MobiDB-lite"/>
    </source>
</evidence>
<feature type="region of interest" description="Disordered" evidence="1">
    <location>
        <begin position="36"/>
        <end position="65"/>
    </location>
</feature>